<keyword evidence="6" id="KW-0145">Chemotaxis</keyword>
<evidence type="ECO:0000256" key="2">
    <source>
        <dbReference type="ARBA" id="ARBA00004202"/>
    </source>
</evidence>
<accession>A0ABS7ZJL7</accession>
<dbReference type="Pfam" id="PF01052">
    <property type="entry name" value="FliMN_C"/>
    <property type="match status" value="1"/>
</dbReference>
<evidence type="ECO:0000256" key="6">
    <source>
        <dbReference type="ARBA" id="ARBA00022500"/>
    </source>
</evidence>
<dbReference type="RefSeq" id="WP_225566853.1">
    <property type="nucleotide sequence ID" value="NZ_JAIXCQ010000017.1"/>
</dbReference>
<evidence type="ECO:0000313" key="11">
    <source>
        <dbReference type="EMBL" id="MCA5895123.1"/>
    </source>
</evidence>
<dbReference type="PIRSF" id="PIRSF002888">
    <property type="entry name" value="FliM"/>
    <property type="match status" value="1"/>
</dbReference>
<organism evidence="11 12">
    <name type="scientific">Isoptericola luteus</name>
    <dbReference type="NCBI Taxonomy" id="2879484"/>
    <lineage>
        <taxon>Bacteria</taxon>
        <taxon>Bacillati</taxon>
        <taxon>Actinomycetota</taxon>
        <taxon>Actinomycetes</taxon>
        <taxon>Micrococcales</taxon>
        <taxon>Promicromonosporaceae</taxon>
        <taxon>Isoptericola</taxon>
    </lineage>
</organism>
<comment type="subcellular location">
    <subcellularLocation>
        <location evidence="1">Bacterial flagellum basal body</location>
    </subcellularLocation>
    <subcellularLocation>
        <location evidence="2">Cell membrane</location>
        <topology evidence="2">Peripheral membrane protein</topology>
    </subcellularLocation>
</comment>
<dbReference type="Gene3D" id="3.40.1550.10">
    <property type="entry name" value="CheC-like"/>
    <property type="match status" value="1"/>
</dbReference>
<keyword evidence="9" id="KW-0975">Bacterial flagellum</keyword>
<dbReference type="InterPro" id="IPR001543">
    <property type="entry name" value="FliN-like_C"/>
</dbReference>
<keyword evidence="11" id="KW-0969">Cilium</keyword>
<keyword evidence="12" id="KW-1185">Reference proteome</keyword>
<dbReference type="Proteomes" id="UP001319870">
    <property type="component" value="Unassembled WGS sequence"/>
</dbReference>
<evidence type="ECO:0000256" key="4">
    <source>
        <dbReference type="ARBA" id="ARBA00021898"/>
    </source>
</evidence>
<name>A0ABS7ZJL7_9MICO</name>
<evidence type="ECO:0000256" key="7">
    <source>
        <dbReference type="ARBA" id="ARBA00022779"/>
    </source>
</evidence>
<dbReference type="Gene3D" id="2.30.330.10">
    <property type="entry name" value="SpoA-like"/>
    <property type="match status" value="1"/>
</dbReference>
<reference evidence="11 12" key="1">
    <citation type="submission" date="2021-09" db="EMBL/GenBank/DDBJ databases">
        <title>Isoptericola luteus sp. nov., a novel bacterium isolated from Harbin, the capital city of Heilongjiang province.</title>
        <authorList>
            <person name="Li J."/>
        </authorList>
    </citation>
    <scope>NUCLEOTIDE SEQUENCE [LARGE SCALE GENOMIC DNA]</scope>
    <source>
        <strain evidence="11 12">NEAU-Y5</strain>
    </source>
</reference>
<evidence type="ECO:0000256" key="1">
    <source>
        <dbReference type="ARBA" id="ARBA00004117"/>
    </source>
</evidence>
<dbReference type="InterPro" id="IPR028976">
    <property type="entry name" value="CheC-like_sf"/>
</dbReference>
<evidence type="ECO:0000256" key="3">
    <source>
        <dbReference type="ARBA" id="ARBA00011049"/>
    </source>
</evidence>
<keyword evidence="11" id="KW-0282">Flagellum</keyword>
<evidence type="ECO:0000259" key="10">
    <source>
        <dbReference type="Pfam" id="PF01052"/>
    </source>
</evidence>
<evidence type="ECO:0000313" key="12">
    <source>
        <dbReference type="Proteomes" id="UP001319870"/>
    </source>
</evidence>
<comment type="caution">
    <text evidence="11">The sequence shown here is derived from an EMBL/GenBank/DDBJ whole genome shotgun (WGS) entry which is preliminary data.</text>
</comment>
<feature type="domain" description="Flagellar motor switch protein FliN-like C-terminal" evidence="10">
    <location>
        <begin position="227"/>
        <end position="293"/>
    </location>
</feature>
<dbReference type="PANTHER" id="PTHR30034">
    <property type="entry name" value="FLAGELLAR MOTOR SWITCH PROTEIN FLIM"/>
    <property type="match status" value="1"/>
</dbReference>
<keyword evidence="7" id="KW-0283">Flagellar rotation</keyword>
<protein>
    <recommendedName>
        <fullName evidence="4">Flagellar motor switch protein FliM</fullName>
    </recommendedName>
</protein>
<dbReference type="InterPro" id="IPR036429">
    <property type="entry name" value="SpoA-like_sf"/>
</dbReference>
<keyword evidence="8" id="KW-0472">Membrane</keyword>
<keyword evidence="5" id="KW-1003">Cell membrane</keyword>
<dbReference type="Pfam" id="PF02154">
    <property type="entry name" value="FliM"/>
    <property type="match status" value="1"/>
</dbReference>
<dbReference type="PANTHER" id="PTHR30034:SF6">
    <property type="entry name" value="YOP PROTEINS TRANSLOCATION PROTEIN Q"/>
    <property type="match status" value="1"/>
</dbReference>
<sequence length="298" mass="32266">MSTPTVGSPGSAAQRKVEVYDFRRPTTLVREHHRVLEMAFESFARQWGTQLTARVRVVSQATLASVTMRTYEDYVTDLPVTTTFVVCELDGVAPRAVLQFGHTDALTWIAHMLGAGSSIPEIDRKFTDVERVLVTTLVNETLRDLRHALGRLLDGPLQISSIQHNSQLAQAAPSAELMIVADLQLRVGERTSRATLALPSVALMPHLGEANPTEDPADAALRARKHVSRSLVDVDVRLTGASMTPGQVIDLAVGDVVHLPHPQSRPLDVVVDGHVLARGAAGSSGSRLACRIVTTEEN</sequence>
<evidence type="ECO:0000256" key="5">
    <source>
        <dbReference type="ARBA" id="ARBA00022475"/>
    </source>
</evidence>
<dbReference type="CDD" id="cd17908">
    <property type="entry name" value="FliM"/>
    <property type="match status" value="1"/>
</dbReference>
<evidence type="ECO:0000256" key="9">
    <source>
        <dbReference type="ARBA" id="ARBA00023143"/>
    </source>
</evidence>
<evidence type="ECO:0000256" key="8">
    <source>
        <dbReference type="ARBA" id="ARBA00023136"/>
    </source>
</evidence>
<dbReference type="EMBL" id="JAIXCQ010000017">
    <property type="protein sequence ID" value="MCA5895123.1"/>
    <property type="molecule type" value="Genomic_DNA"/>
</dbReference>
<dbReference type="SUPFAM" id="SSF101801">
    <property type="entry name" value="Surface presentation of antigens (SPOA)"/>
    <property type="match status" value="1"/>
</dbReference>
<proteinExistence type="inferred from homology"/>
<comment type="similarity">
    <text evidence="3">Belongs to the FliM family.</text>
</comment>
<dbReference type="InterPro" id="IPR001689">
    <property type="entry name" value="Flag_FliM"/>
</dbReference>
<keyword evidence="11" id="KW-0966">Cell projection</keyword>
<dbReference type="SUPFAM" id="SSF103039">
    <property type="entry name" value="CheC-like"/>
    <property type="match status" value="1"/>
</dbReference>
<gene>
    <name evidence="11" type="ORF">LEP48_17470</name>
</gene>